<dbReference type="PANTHER" id="PTHR32089">
    <property type="entry name" value="METHYL-ACCEPTING CHEMOTAXIS PROTEIN MCPB"/>
    <property type="match status" value="1"/>
</dbReference>
<organism evidence="10 11">
    <name type="scientific">Paenibacillus albus</name>
    <dbReference type="NCBI Taxonomy" id="2495582"/>
    <lineage>
        <taxon>Bacteria</taxon>
        <taxon>Bacillati</taxon>
        <taxon>Bacillota</taxon>
        <taxon>Bacilli</taxon>
        <taxon>Bacillales</taxon>
        <taxon>Paenibacillaceae</taxon>
        <taxon>Paenibacillus</taxon>
    </lineage>
</organism>
<feature type="domain" description="HAMP" evidence="9">
    <location>
        <begin position="226"/>
        <end position="278"/>
    </location>
</feature>
<dbReference type="InterPro" id="IPR004089">
    <property type="entry name" value="MCPsignal_dom"/>
</dbReference>
<dbReference type="InterPro" id="IPR003660">
    <property type="entry name" value="HAMP_dom"/>
</dbReference>
<dbReference type="OrthoDB" id="369835at2"/>
<keyword evidence="2" id="KW-1003">Cell membrane</keyword>
<evidence type="ECO:0000313" key="10">
    <source>
        <dbReference type="EMBL" id="AZN43105.1"/>
    </source>
</evidence>
<dbReference type="PRINTS" id="PR00260">
    <property type="entry name" value="CHEMTRNSDUCR"/>
</dbReference>
<dbReference type="PROSITE" id="PS50111">
    <property type="entry name" value="CHEMOTAXIS_TRANSDUC_2"/>
    <property type="match status" value="1"/>
</dbReference>
<evidence type="ECO:0000256" key="1">
    <source>
        <dbReference type="ARBA" id="ARBA00004236"/>
    </source>
</evidence>
<sequence>MKVPYFRSLAFRISLLAGICCLLLCFVLTYVSYRHLTSQVYDELNAVENMFHSPLMLQINEIEKSKVESKKNAEAYKTVPEVVQVQGEMDRAASSDLVENAYMFYPDWTTEDGQPALLNLLSNSELYDGGELPAMSYVPQPALYDALKEAEASGYSVTKPYTDDLGTWISAISAIRDKDGKLVAFAGLDFNYKLIQSILHKRLIESITAGVVAGVIFMILLSIAVRISLRGINRLSTLAQNAANGDLSGQLTIKSGGEIGLLGENFNAMIGNLRSLIEHIAESSRQVSGASEKLLNGAAETVQATQAISGSIEQLSSRSEEQLVGAQENSRAMYEITTGIQRIAESAGESSRGSEEAMQWTAEGNQHMQQNLAQMAQALSEIRQGVQAMTSLKALSEEIGAITKMIAEVTNRTNLLALNASIEASRAGEHGRGFAVVSREIRTLAEQSKVSSEQIDELIGRVQQETQSAFVAMDRGMVEVEAIETVVQKADQAFQQLALTVQMVAAQMVDVSAVSEEMSAGSEEVSASITEMAEQSRMTSEMTKSISAASERQLATMSEVTETATRLNGMSGELQQAVEKFKL</sequence>
<keyword evidence="7" id="KW-0812">Transmembrane</keyword>
<dbReference type="GO" id="GO:0007165">
    <property type="term" value="P:signal transduction"/>
    <property type="evidence" value="ECO:0007669"/>
    <property type="project" value="UniProtKB-KW"/>
</dbReference>
<dbReference type="Pfam" id="PF00672">
    <property type="entry name" value="HAMP"/>
    <property type="match status" value="1"/>
</dbReference>
<dbReference type="SMART" id="SM00304">
    <property type="entry name" value="HAMP"/>
    <property type="match status" value="1"/>
</dbReference>
<keyword evidence="11" id="KW-1185">Reference proteome</keyword>
<dbReference type="CDD" id="cd06225">
    <property type="entry name" value="HAMP"/>
    <property type="match status" value="1"/>
</dbReference>
<keyword evidence="3 7" id="KW-0472">Membrane</keyword>
<dbReference type="Gene3D" id="6.10.340.10">
    <property type="match status" value="1"/>
</dbReference>
<protein>
    <submittedName>
        <fullName evidence="10">Methyl-accepting chemotaxis protein</fullName>
    </submittedName>
</protein>
<proteinExistence type="inferred from homology"/>
<evidence type="ECO:0000313" key="11">
    <source>
        <dbReference type="Proteomes" id="UP000272528"/>
    </source>
</evidence>
<dbReference type="GO" id="GO:0005886">
    <property type="term" value="C:plasma membrane"/>
    <property type="evidence" value="ECO:0007669"/>
    <property type="project" value="UniProtKB-SubCell"/>
</dbReference>
<evidence type="ECO:0000256" key="4">
    <source>
        <dbReference type="ARBA" id="ARBA00023224"/>
    </source>
</evidence>
<keyword evidence="4 6" id="KW-0807">Transducer</keyword>
<dbReference type="SMART" id="SM00283">
    <property type="entry name" value="MA"/>
    <property type="match status" value="1"/>
</dbReference>
<evidence type="ECO:0000256" key="7">
    <source>
        <dbReference type="SAM" id="Phobius"/>
    </source>
</evidence>
<dbReference type="Proteomes" id="UP000272528">
    <property type="component" value="Chromosome"/>
</dbReference>
<dbReference type="GO" id="GO:0006935">
    <property type="term" value="P:chemotaxis"/>
    <property type="evidence" value="ECO:0007669"/>
    <property type="project" value="InterPro"/>
</dbReference>
<dbReference type="KEGG" id="palb:EJC50_27945"/>
<dbReference type="AlphaFoldDB" id="A0A3Q8XAJ4"/>
<reference evidence="11" key="1">
    <citation type="submission" date="2018-12" db="EMBL/GenBank/DDBJ databases">
        <title>Genome sequence of Peanibacillus sp.</title>
        <authorList>
            <person name="Subramani G."/>
            <person name="Srinivasan S."/>
            <person name="Kim M.K."/>
        </authorList>
    </citation>
    <scope>NUCLEOTIDE SEQUENCE [LARGE SCALE GENOMIC DNA]</scope>
    <source>
        <strain evidence="11">18JY67-1</strain>
    </source>
</reference>
<evidence type="ECO:0000259" key="8">
    <source>
        <dbReference type="PROSITE" id="PS50111"/>
    </source>
</evidence>
<dbReference type="PANTHER" id="PTHR32089:SF112">
    <property type="entry name" value="LYSOZYME-LIKE PROTEIN-RELATED"/>
    <property type="match status" value="1"/>
</dbReference>
<comment type="similarity">
    <text evidence="5">Belongs to the methyl-accepting chemotaxis (MCP) protein family.</text>
</comment>
<gene>
    <name evidence="10" type="ORF">EJC50_27945</name>
</gene>
<dbReference type="Gene3D" id="1.10.287.950">
    <property type="entry name" value="Methyl-accepting chemotaxis protein"/>
    <property type="match status" value="1"/>
</dbReference>
<name>A0A3Q8XAJ4_9BACL</name>
<dbReference type="Pfam" id="PF00015">
    <property type="entry name" value="MCPsignal"/>
    <property type="match status" value="1"/>
</dbReference>
<dbReference type="GO" id="GO:0004888">
    <property type="term" value="F:transmembrane signaling receptor activity"/>
    <property type="evidence" value="ECO:0007669"/>
    <property type="project" value="InterPro"/>
</dbReference>
<feature type="transmembrane region" description="Helical" evidence="7">
    <location>
        <begin position="12"/>
        <end position="31"/>
    </location>
</feature>
<dbReference type="RefSeq" id="WP_126019361.1">
    <property type="nucleotide sequence ID" value="NZ_CP034437.1"/>
</dbReference>
<dbReference type="InterPro" id="IPR004090">
    <property type="entry name" value="Chemotax_Me-accpt_rcpt"/>
</dbReference>
<evidence type="ECO:0000256" key="2">
    <source>
        <dbReference type="ARBA" id="ARBA00022475"/>
    </source>
</evidence>
<feature type="domain" description="Methyl-accepting transducer" evidence="8">
    <location>
        <begin position="297"/>
        <end position="533"/>
    </location>
</feature>
<accession>A0A3Q8XAJ4</accession>
<evidence type="ECO:0000259" key="9">
    <source>
        <dbReference type="PROSITE" id="PS50885"/>
    </source>
</evidence>
<evidence type="ECO:0000256" key="3">
    <source>
        <dbReference type="ARBA" id="ARBA00023136"/>
    </source>
</evidence>
<keyword evidence="7" id="KW-1133">Transmembrane helix</keyword>
<dbReference type="PROSITE" id="PS50885">
    <property type="entry name" value="HAMP"/>
    <property type="match status" value="1"/>
</dbReference>
<evidence type="ECO:0000256" key="6">
    <source>
        <dbReference type="PROSITE-ProRule" id="PRU00284"/>
    </source>
</evidence>
<feature type="transmembrane region" description="Helical" evidence="7">
    <location>
        <begin position="203"/>
        <end position="225"/>
    </location>
</feature>
<dbReference type="EMBL" id="CP034437">
    <property type="protein sequence ID" value="AZN43105.1"/>
    <property type="molecule type" value="Genomic_DNA"/>
</dbReference>
<dbReference type="SUPFAM" id="SSF58104">
    <property type="entry name" value="Methyl-accepting chemotaxis protein (MCP) signaling domain"/>
    <property type="match status" value="1"/>
</dbReference>
<evidence type="ECO:0000256" key="5">
    <source>
        <dbReference type="ARBA" id="ARBA00029447"/>
    </source>
</evidence>
<comment type="subcellular location">
    <subcellularLocation>
        <location evidence="1">Cell membrane</location>
    </subcellularLocation>
</comment>